<evidence type="ECO:0000313" key="4">
    <source>
        <dbReference type="EMBL" id="KAL2550161.1"/>
    </source>
</evidence>
<keyword evidence="5" id="KW-1185">Reference proteome</keyword>
<name>A0ABD1WKT6_9LAMI</name>
<feature type="region of interest" description="Disordered" evidence="3">
    <location>
        <begin position="237"/>
        <end position="366"/>
    </location>
</feature>
<keyword evidence="2" id="KW-0175">Coiled coil</keyword>
<dbReference type="EMBL" id="JBFOLJ010000003">
    <property type="protein sequence ID" value="KAL2550161.1"/>
    <property type="molecule type" value="Genomic_DNA"/>
</dbReference>
<evidence type="ECO:0000256" key="1">
    <source>
        <dbReference type="ARBA" id="ARBA00005655"/>
    </source>
</evidence>
<sequence>MDAQRALLDELMGTARNLTEEERKGYKEIKWDDKEVCGCYMVRFCPHDLFVNTRSDLGVCPKIHDPKLKESFEKSPRHDSYVPKFEAELAHFCEKLVSDLDRKVRRGRERLAQEVEVPSPPPMSAEKTEQMSVLEEKIKNLLEQVESLGEAGKVDEAEALMRKVELLNAEKTALTQQPQQDKISMMAQEKKMALCETCGSFLIANDAAERTQSHVTGKQHMGYGMVRDFLTEYKTAKEKEREEERLAREREAEEQRKLREREYESRHGRSDSVDRDRYRHRDYDRERDRYRERDHDRDRSHDRNGRGSRERVRGSDLKYSSSRNGREGSRDRYRERDRSRSRSPVRHGHRRSPRSPEEQLHYNGLAGDFNYSDPNYTAALLPNSFRIENKPWDQEAMVMLYLNS</sequence>
<reference evidence="5" key="1">
    <citation type="submission" date="2024-07" db="EMBL/GenBank/DDBJ databases">
        <title>Two chromosome-level genome assemblies of Korean endemic species Abeliophyllum distichum and Forsythia ovata (Oleaceae).</title>
        <authorList>
            <person name="Jang H."/>
        </authorList>
    </citation>
    <scope>NUCLEOTIDE SEQUENCE [LARGE SCALE GENOMIC DNA]</scope>
</reference>
<feature type="compositionally biased region" description="Basic and acidic residues" evidence="3">
    <location>
        <begin position="324"/>
        <end position="340"/>
    </location>
</feature>
<dbReference type="AlphaFoldDB" id="A0ABD1WKT6"/>
<dbReference type="Proteomes" id="UP001604277">
    <property type="component" value="Unassembled WGS sequence"/>
</dbReference>
<dbReference type="InterPro" id="IPR004882">
    <property type="entry name" value="Luc7-rel"/>
</dbReference>
<feature type="compositionally biased region" description="Basic residues" evidence="3">
    <location>
        <begin position="341"/>
        <end position="353"/>
    </location>
</feature>
<comment type="similarity">
    <text evidence="1">Belongs to the Luc7 family.</text>
</comment>
<accession>A0ABD1WKT6</accession>
<evidence type="ECO:0000313" key="5">
    <source>
        <dbReference type="Proteomes" id="UP001604277"/>
    </source>
</evidence>
<protein>
    <submittedName>
        <fullName evidence="4">LUC7 N-terminus domain-containing protein</fullName>
    </submittedName>
</protein>
<dbReference type="Pfam" id="PF03194">
    <property type="entry name" value="LUC7"/>
    <property type="match status" value="1"/>
</dbReference>
<evidence type="ECO:0000256" key="2">
    <source>
        <dbReference type="SAM" id="Coils"/>
    </source>
</evidence>
<comment type="caution">
    <text evidence="4">The sequence shown here is derived from an EMBL/GenBank/DDBJ whole genome shotgun (WGS) entry which is preliminary data.</text>
</comment>
<proteinExistence type="inferred from homology"/>
<dbReference type="PANTHER" id="PTHR12375">
    <property type="entry name" value="RNA-BINDING PROTEIN LUC7-RELATED"/>
    <property type="match status" value="1"/>
</dbReference>
<evidence type="ECO:0000256" key="3">
    <source>
        <dbReference type="SAM" id="MobiDB-lite"/>
    </source>
</evidence>
<gene>
    <name evidence="4" type="ORF">Fot_11691</name>
</gene>
<feature type="coiled-coil region" evidence="2">
    <location>
        <begin position="124"/>
        <end position="177"/>
    </location>
</feature>
<organism evidence="4 5">
    <name type="scientific">Forsythia ovata</name>
    <dbReference type="NCBI Taxonomy" id="205694"/>
    <lineage>
        <taxon>Eukaryota</taxon>
        <taxon>Viridiplantae</taxon>
        <taxon>Streptophyta</taxon>
        <taxon>Embryophyta</taxon>
        <taxon>Tracheophyta</taxon>
        <taxon>Spermatophyta</taxon>
        <taxon>Magnoliopsida</taxon>
        <taxon>eudicotyledons</taxon>
        <taxon>Gunneridae</taxon>
        <taxon>Pentapetalae</taxon>
        <taxon>asterids</taxon>
        <taxon>lamiids</taxon>
        <taxon>Lamiales</taxon>
        <taxon>Oleaceae</taxon>
        <taxon>Forsythieae</taxon>
        <taxon>Forsythia</taxon>
    </lineage>
</organism>
<feature type="compositionally biased region" description="Basic and acidic residues" evidence="3">
    <location>
        <begin position="237"/>
        <end position="316"/>
    </location>
</feature>